<dbReference type="InterPro" id="IPR003439">
    <property type="entry name" value="ABC_transporter-like_ATP-bd"/>
</dbReference>
<feature type="transmembrane region" description="Helical" evidence="8">
    <location>
        <begin position="868"/>
        <end position="889"/>
    </location>
</feature>
<feature type="transmembrane region" description="Helical" evidence="8">
    <location>
        <begin position="764"/>
        <end position="781"/>
    </location>
</feature>
<evidence type="ECO:0000313" key="11">
    <source>
        <dbReference type="Proteomes" id="UP000600139"/>
    </source>
</evidence>
<dbReference type="PANTHER" id="PTHR48041">
    <property type="entry name" value="ABC TRANSPORTER G FAMILY MEMBER 28"/>
    <property type="match status" value="1"/>
</dbReference>
<evidence type="ECO:0000256" key="3">
    <source>
        <dbReference type="ARBA" id="ARBA00022692"/>
    </source>
</evidence>
<dbReference type="GO" id="GO:0140359">
    <property type="term" value="F:ABC-type transporter activity"/>
    <property type="evidence" value="ECO:0007669"/>
    <property type="project" value="InterPro"/>
</dbReference>
<evidence type="ECO:0000256" key="2">
    <source>
        <dbReference type="ARBA" id="ARBA00022448"/>
    </source>
</evidence>
<dbReference type="InterPro" id="IPR050352">
    <property type="entry name" value="ABCG_transporters"/>
</dbReference>
<dbReference type="InterPro" id="IPR013525">
    <property type="entry name" value="ABC2_TM"/>
</dbReference>
<name>A0A934RA99_9BACT</name>
<dbReference type="RefSeq" id="WP_200352805.1">
    <property type="nucleotide sequence ID" value="NZ_BAABHZ010000001.1"/>
</dbReference>
<evidence type="ECO:0000313" key="10">
    <source>
        <dbReference type="EMBL" id="MBK1817879.1"/>
    </source>
</evidence>
<keyword evidence="3 8" id="KW-0812">Transmembrane</keyword>
<dbReference type="AlphaFoldDB" id="A0A934RA99"/>
<dbReference type="InterPro" id="IPR017871">
    <property type="entry name" value="ABC_transporter-like_CS"/>
</dbReference>
<dbReference type="Pfam" id="PF00005">
    <property type="entry name" value="ABC_tran"/>
    <property type="match status" value="1"/>
</dbReference>
<evidence type="ECO:0000256" key="8">
    <source>
        <dbReference type="SAM" id="Phobius"/>
    </source>
</evidence>
<dbReference type="GO" id="GO:0016020">
    <property type="term" value="C:membrane"/>
    <property type="evidence" value="ECO:0007669"/>
    <property type="project" value="UniProtKB-SubCell"/>
</dbReference>
<dbReference type="SUPFAM" id="SSF52540">
    <property type="entry name" value="P-loop containing nucleoside triphosphate hydrolases"/>
    <property type="match status" value="1"/>
</dbReference>
<dbReference type="InterPro" id="IPR027417">
    <property type="entry name" value="P-loop_NTPase"/>
</dbReference>
<feature type="transmembrane region" description="Helical" evidence="8">
    <location>
        <begin position="826"/>
        <end position="848"/>
    </location>
</feature>
<keyword evidence="5 10" id="KW-0067">ATP-binding</keyword>
<proteinExistence type="predicted"/>
<keyword evidence="4" id="KW-0547">Nucleotide-binding</keyword>
<evidence type="ECO:0000256" key="1">
    <source>
        <dbReference type="ARBA" id="ARBA00004141"/>
    </source>
</evidence>
<evidence type="ECO:0000256" key="7">
    <source>
        <dbReference type="ARBA" id="ARBA00023136"/>
    </source>
</evidence>
<feature type="transmembrane region" description="Helical" evidence="8">
    <location>
        <begin position="932"/>
        <end position="952"/>
    </location>
</feature>
<feature type="domain" description="ABC transporter" evidence="9">
    <location>
        <begin position="440"/>
        <end position="678"/>
    </location>
</feature>
<dbReference type="GO" id="GO:0016887">
    <property type="term" value="F:ATP hydrolysis activity"/>
    <property type="evidence" value="ECO:0007669"/>
    <property type="project" value="InterPro"/>
</dbReference>
<dbReference type="EMBL" id="JAENIK010000012">
    <property type="protein sequence ID" value="MBK1817879.1"/>
    <property type="molecule type" value="Genomic_DNA"/>
</dbReference>
<organism evidence="10 11">
    <name type="scientific">Luteolibacter yonseiensis</name>
    <dbReference type="NCBI Taxonomy" id="1144680"/>
    <lineage>
        <taxon>Bacteria</taxon>
        <taxon>Pseudomonadati</taxon>
        <taxon>Verrucomicrobiota</taxon>
        <taxon>Verrucomicrobiia</taxon>
        <taxon>Verrucomicrobiales</taxon>
        <taxon>Verrucomicrobiaceae</taxon>
        <taxon>Luteolibacter</taxon>
    </lineage>
</organism>
<keyword evidence="7 8" id="KW-0472">Membrane</keyword>
<comment type="caution">
    <text evidence="10">The sequence shown here is derived from an EMBL/GenBank/DDBJ whole genome shotgun (WGS) entry which is preliminary data.</text>
</comment>
<feature type="transmembrane region" description="Helical" evidence="8">
    <location>
        <begin position="901"/>
        <end position="925"/>
    </location>
</feature>
<dbReference type="SMART" id="SM00382">
    <property type="entry name" value="AAA"/>
    <property type="match status" value="1"/>
</dbReference>
<dbReference type="PANTHER" id="PTHR48041:SF139">
    <property type="entry name" value="PROTEIN SCARLET"/>
    <property type="match status" value="1"/>
</dbReference>
<evidence type="ECO:0000256" key="4">
    <source>
        <dbReference type="ARBA" id="ARBA00022741"/>
    </source>
</evidence>
<keyword evidence="6 8" id="KW-1133">Transmembrane helix</keyword>
<keyword evidence="2" id="KW-0813">Transport</keyword>
<dbReference type="PROSITE" id="PS50893">
    <property type="entry name" value="ABC_TRANSPORTER_2"/>
    <property type="match status" value="1"/>
</dbReference>
<reference evidence="10" key="1">
    <citation type="submission" date="2021-01" db="EMBL/GenBank/DDBJ databases">
        <title>Modified the classification status of verrucomicrobia.</title>
        <authorList>
            <person name="Feng X."/>
        </authorList>
    </citation>
    <scope>NUCLEOTIDE SEQUENCE</scope>
    <source>
        <strain evidence="10">JCM 18052</strain>
    </source>
</reference>
<protein>
    <submittedName>
        <fullName evidence="10">ATP-binding cassette domain-containing protein</fullName>
    </submittedName>
</protein>
<dbReference type="InterPro" id="IPR003593">
    <property type="entry name" value="AAA+_ATPase"/>
</dbReference>
<dbReference type="PROSITE" id="PS00211">
    <property type="entry name" value="ABC_TRANSPORTER_1"/>
    <property type="match status" value="1"/>
</dbReference>
<comment type="subcellular location">
    <subcellularLocation>
        <location evidence="1">Membrane</location>
        <topology evidence="1">Multi-pass membrane protein</topology>
    </subcellularLocation>
</comment>
<gene>
    <name evidence="10" type="ORF">JIN84_19820</name>
</gene>
<feature type="transmembrane region" description="Helical" evidence="8">
    <location>
        <begin position="1150"/>
        <end position="1168"/>
    </location>
</feature>
<accession>A0A934RA99</accession>
<dbReference type="GO" id="GO:0005524">
    <property type="term" value="F:ATP binding"/>
    <property type="evidence" value="ECO:0007669"/>
    <property type="project" value="UniProtKB-KW"/>
</dbReference>
<evidence type="ECO:0000259" key="9">
    <source>
        <dbReference type="PROSITE" id="PS50893"/>
    </source>
</evidence>
<sequence>MSLLRRLRVLGWLQAIPGVGRLRALRPGTDAHVGVLVDAFAAFATLDDELSTLEADLILDMLRSAFPEVDHGWLGRRLQRAVRSPRPLQGLAIELKDSFNDAGKLALGLQLFTLVDAAGRSERNRSSFEIFMRRLGRPDYGLAILREMRGDAGEPADDELPFERLVFGRDGADVLLPPAASDHEFRVYRAGDLILVRNTGISPLWIRGRSVETGSFLRMRERQPLVVPGWTLSHEDLMFFLDVKRTGNTPSIYLEEGDAGLTAERTRGRQSALRVSFGLEAQVEALRDTELHAGSRGPLKKGDIVTCRNHERLGDSTGFSLSINDLRRKATQSGRRFRLAGDRQEYLVSNDAAALESGDLLLGSKLSPKTVLFIRFDAQRAEGELLVRESHGPILVDGMPVKNTAPLRDGSLIRLSGSQAVRCRFSEGFLDEERTLIESLQVEDVIHDFGPDSRALDHLNFEVKRGEMLCIIGPSGSGKSTLLAVLSGQREPTRGKVKLNGIPLYERREALVPFIAHMPQEEALNPQLTVREHLRHAVTIRRPALSLAEHERRVDSMLAELGLQSIARRRVGSPGDKTISGGERSRLNLGVDLGSRAEVFLFDEPISGLSSKDSEHVAETLRSLAREKIVIASLHRPGAPVLRLFDKVLLLDNGGRLAYFGTPAAMVGYFRDACEELAISHPSVAGKSPLGADFVFDVLETPLSSIGGGSNTGAARRFPPSFWQERFESVDLMQSLQMGGGPVSKLGELKDGDRLPVPPKPTRRLRAVLAVFFTHFLRSLLSKLRNRGTVYSTCLEAPLLAALVAITLRSSPEGAYQFSTALHIPAYLFLSATVAMFLGLTNSATEVLRDRPILRRERNCQPGAGSYVLAKLTSLGLVAAVQCLVYLIVGNHFLEIRGMLPYLWLWMTLTAWTGTGLALVVSSLVKTERAALTAVPLLLVPQMLLAGALVPYREMNRGLFQNSSEVRDRGGVPVPATIMPLRYAYEAMIVAQATRNPFEAERLRLQRRIDRGRSLEAPMTPAQAERFELVKEGLRRLLASGAESTAEAEKLIERIRRLSTSGTRIEVESMKVWPDDDTHARPASEFFVNDRIDLLVREAETFRNDYRNKERRSVFHALKKPIPFATQKTGKAVNEYVERDDEVDTQKFCGTILAAIIVVCGVITTIIISRQNRETK</sequence>
<keyword evidence="11" id="KW-1185">Reference proteome</keyword>
<evidence type="ECO:0000256" key="6">
    <source>
        <dbReference type="ARBA" id="ARBA00022989"/>
    </source>
</evidence>
<dbReference type="Pfam" id="PF01061">
    <property type="entry name" value="ABC2_membrane"/>
    <property type="match status" value="1"/>
</dbReference>
<dbReference type="Proteomes" id="UP000600139">
    <property type="component" value="Unassembled WGS sequence"/>
</dbReference>
<evidence type="ECO:0000256" key="5">
    <source>
        <dbReference type="ARBA" id="ARBA00022840"/>
    </source>
</evidence>
<feature type="transmembrane region" description="Helical" evidence="8">
    <location>
        <begin position="788"/>
        <end position="806"/>
    </location>
</feature>
<dbReference type="Gene3D" id="3.40.50.300">
    <property type="entry name" value="P-loop containing nucleotide triphosphate hydrolases"/>
    <property type="match status" value="1"/>
</dbReference>